<dbReference type="PANTHER" id="PTHR15284">
    <property type="entry name" value="NUCLEAR FACTOR INTERLEUKIN-3-REGULATED PROTEIN"/>
    <property type="match status" value="1"/>
</dbReference>
<organism evidence="8 9">
    <name type="scientific">Pygocentrus nattereri</name>
    <name type="common">Red-bellied piranha</name>
    <dbReference type="NCBI Taxonomy" id="42514"/>
    <lineage>
        <taxon>Eukaryota</taxon>
        <taxon>Metazoa</taxon>
        <taxon>Chordata</taxon>
        <taxon>Craniata</taxon>
        <taxon>Vertebrata</taxon>
        <taxon>Euteleostomi</taxon>
        <taxon>Actinopterygii</taxon>
        <taxon>Neopterygii</taxon>
        <taxon>Teleostei</taxon>
        <taxon>Ostariophysi</taxon>
        <taxon>Characiformes</taxon>
        <taxon>Characoidei</taxon>
        <taxon>Pygocentrus</taxon>
    </lineage>
</organism>
<feature type="region of interest" description="Disordered" evidence="6">
    <location>
        <begin position="1"/>
        <end position="50"/>
    </location>
</feature>
<evidence type="ECO:0000256" key="3">
    <source>
        <dbReference type="ARBA" id="ARBA00023125"/>
    </source>
</evidence>
<dbReference type="GeneID" id="108442183"/>
<feature type="compositionally biased region" description="Acidic residues" evidence="6">
    <location>
        <begin position="550"/>
        <end position="560"/>
    </location>
</feature>
<reference evidence="8" key="3">
    <citation type="submission" date="2025-09" db="UniProtKB">
        <authorList>
            <consortium name="Ensembl"/>
        </authorList>
    </citation>
    <scope>IDENTIFICATION</scope>
</reference>
<feature type="compositionally biased region" description="Basic and acidic residues" evidence="6">
    <location>
        <begin position="203"/>
        <end position="212"/>
    </location>
</feature>
<comment type="similarity">
    <text evidence="1">Belongs to the bZIP family. NFIL3 subfamily.</text>
</comment>
<dbReference type="GO" id="GO:0003700">
    <property type="term" value="F:DNA-binding transcription factor activity"/>
    <property type="evidence" value="ECO:0007669"/>
    <property type="project" value="InterPro"/>
</dbReference>
<keyword evidence="4" id="KW-0804">Transcription</keyword>
<evidence type="ECO:0000256" key="6">
    <source>
        <dbReference type="SAM" id="MobiDB-lite"/>
    </source>
</evidence>
<dbReference type="Proteomes" id="UP001501920">
    <property type="component" value="Chromosome 30"/>
</dbReference>
<dbReference type="CDD" id="cd14694">
    <property type="entry name" value="bZIP_NFIL3"/>
    <property type="match status" value="1"/>
</dbReference>
<feature type="compositionally biased region" description="Polar residues" evidence="6">
    <location>
        <begin position="165"/>
        <end position="176"/>
    </location>
</feature>
<feature type="compositionally biased region" description="Low complexity" evidence="6">
    <location>
        <begin position="149"/>
        <end position="164"/>
    </location>
</feature>
<dbReference type="OMA" id="CYPMESQ"/>
<feature type="domain" description="BZIP" evidence="7">
    <location>
        <begin position="64"/>
        <end position="114"/>
    </location>
</feature>
<keyword evidence="3" id="KW-0238">DNA-binding</keyword>
<dbReference type="SUPFAM" id="SSF57959">
    <property type="entry name" value="Leucine zipper domain"/>
    <property type="match status" value="1"/>
</dbReference>
<feature type="compositionally biased region" description="Basic and acidic residues" evidence="6">
    <location>
        <begin position="363"/>
        <end position="374"/>
    </location>
</feature>
<dbReference type="CTD" id="335737"/>
<reference evidence="8" key="2">
    <citation type="submission" date="2025-08" db="UniProtKB">
        <authorList>
            <consortium name="Ensembl"/>
        </authorList>
    </citation>
    <scope>IDENTIFICATION</scope>
</reference>
<dbReference type="OrthoDB" id="6151507at2759"/>
<keyword evidence="5" id="KW-0539">Nucleus</keyword>
<dbReference type="STRING" id="42514.ENSPNAP00000035692"/>
<dbReference type="GO" id="GO:0005634">
    <property type="term" value="C:nucleus"/>
    <property type="evidence" value="ECO:0007669"/>
    <property type="project" value="TreeGrafter"/>
</dbReference>
<dbReference type="Pfam" id="PF07716">
    <property type="entry name" value="bZIP_2"/>
    <property type="match status" value="1"/>
</dbReference>
<feature type="compositionally biased region" description="Low complexity" evidence="6">
    <location>
        <begin position="17"/>
        <end position="33"/>
    </location>
</feature>
<dbReference type="FunFam" id="1.20.5.170:FF:000025">
    <property type="entry name" value="nuclear factor interleukin-3-regulated protein-like"/>
    <property type="match status" value="1"/>
</dbReference>
<dbReference type="GO" id="GO:0003677">
    <property type="term" value="F:DNA binding"/>
    <property type="evidence" value="ECO:0007669"/>
    <property type="project" value="UniProtKB-KW"/>
</dbReference>
<protein>
    <recommendedName>
        <fullName evidence="7">BZIP domain-containing protein</fullName>
    </recommendedName>
</protein>
<name>A0A3B4EGP1_PYGNA</name>
<evidence type="ECO:0000256" key="2">
    <source>
        <dbReference type="ARBA" id="ARBA00023015"/>
    </source>
</evidence>
<dbReference type="PROSITE" id="PS00036">
    <property type="entry name" value="BZIP_BASIC"/>
    <property type="match status" value="1"/>
</dbReference>
<dbReference type="PROSITE" id="PS50217">
    <property type="entry name" value="BZIP"/>
    <property type="match status" value="1"/>
</dbReference>
<evidence type="ECO:0000259" key="7">
    <source>
        <dbReference type="PROSITE" id="PS50217"/>
    </source>
</evidence>
<dbReference type="GeneTree" id="ENSGT00940000164623"/>
<dbReference type="Ensembl" id="ENSPNAT00000039396.2">
    <property type="protein sequence ID" value="ENSPNAP00000035692.1"/>
    <property type="gene ID" value="ENSPNAG00000025829.2"/>
</dbReference>
<feature type="region of interest" description="Disordered" evidence="6">
    <location>
        <begin position="426"/>
        <end position="469"/>
    </location>
</feature>
<dbReference type="GO" id="GO:0032922">
    <property type="term" value="P:circadian regulation of gene expression"/>
    <property type="evidence" value="ECO:0007669"/>
    <property type="project" value="Ensembl"/>
</dbReference>
<feature type="region of interest" description="Disordered" evidence="6">
    <location>
        <begin position="540"/>
        <end position="592"/>
    </location>
</feature>
<dbReference type="AlphaFoldDB" id="A0A3B4EGP1"/>
<sequence length="592" mass="64872">MESQNLPVQNTNSNLDSLETFSSFSESLPSPQTNNSSRQGRLIKPKPNANCRRKREFIAEEKKDASYWEKRRKNNEAAKRSREKRRLNDMVLENRVIALNEENIRLKTELLQLKLRFGLISTASYMEKTQQISSGNEAAGSNGATGATPSGNPYFSSSGYSSASQVMMNSDSSEAEQSTRGERHTPLPKYSPCGSLSDMSDGSSRDSPEPMAYDIKRESSGMDISRLETSVLNGMFNGHHGLAQIQTHHLQETEHQETVPNPANQPATAQRSVILYRSGSNSYPVENPRVDGVDQQPGLPSQQNGHVAHVTQTGENMPVRADGLETLSEVAQQLARRSLDSPTYEYPKCKLDAGEMQRFPPQQEHHHQAQDPPKDSGPNSFAPDLLNEAGKAHLYQHQNPYLSPMDEEPPVLTYEGDPRAHRFYQEHSSSIKDTSSSDGDPRSSDKEASTDDESPSSSSSETGGYHASHQFACSPTMGISGACQTGDSQAEMKTMALPHKLRLKYKALSNGGTQDAPNCVATTTAASPNSTLPQHPYLAVTQVNQHQDKEDEVEGADELSPEQSPSRASLGARKESGKKGSGGRGSRNKKRD</sequence>
<keyword evidence="9" id="KW-1185">Reference proteome</keyword>
<dbReference type="InterPro" id="IPR046347">
    <property type="entry name" value="bZIP_sf"/>
</dbReference>
<proteinExistence type="inferred from homology"/>
<dbReference type="InterPro" id="IPR047229">
    <property type="entry name" value="NFIL3-like"/>
</dbReference>
<evidence type="ECO:0000313" key="9">
    <source>
        <dbReference type="Proteomes" id="UP001501920"/>
    </source>
</evidence>
<evidence type="ECO:0000256" key="4">
    <source>
        <dbReference type="ARBA" id="ARBA00023163"/>
    </source>
</evidence>
<keyword evidence="2" id="KW-0805">Transcription regulation</keyword>
<dbReference type="SMART" id="SM00338">
    <property type="entry name" value="BRLZ"/>
    <property type="match status" value="1"/>
</dbReference>
<feature type="region of interest" description="Disordered" evidence="6">
    <location>
        <begin position="134"/>
        <end position="212"/>
    </location>
</feature>
<accession>A0A3B4EGP1</accession>
<dbReference type="PANTHER" id="PTHR15284:SF8">
    <property type="entry name" value="NUCLEAR FACTOR, INTERLEUKIN 3 REGULATED, MEMBER 5 ISOFORM X1"/>
    <property type="match status" value="1"/>
</dbReference>
<feature type="region of interest" description="Disordered" evidence="6">
    <location>
        <begin position="360"/>
        <end position="385"/>
    </location>
</feature>
<feature type="compositionally biased region" description="Polar residues" evidence="6">
    <location>
        <begin position="1"/>
        <end position="16"/>
    </location>
</feature>
<dbReference type="RefSeq" id="XP_017577596.1">
    <property type="nucleotide sequence ID" value="XM_017722107.2"/>
</dbReference>
<dbReference type="Gene3D" id="1.20.5.170">
    <property type="match status" value="1"/>
</dbReference>
<feature type="compositionally biased region" description="Basic and acidic residues" evidence="6">
    <location>
        <begin position="439"/>
        <end position="449"/>
    </location>
</feature>
<evidence type="ECO:0000313" key="8">
    <source>
        <dbReference type="Ensembl" id="ENSPNAP00000035692.1"/>
    </source>
</evidence>
<evidence type="ECO:0000256" key="5">
    <source>
        <dbReference type="ARBA" id="ARBA00023242"/>
    </source>
</evidence>
<dbReference type="InterPro" id="IPR047106">
    <property type="entry name" value="NFIL3-like_bZIP"/>
</dbReference>
<evidence type="ECO:0000256" key="1">
    <source>
        <dbReference type="ARBA" id="ARBA00006079"/>
    </source>
</evidence>
<dbReference type="InterPro" id="IPR004827">
    <property type="entry name" value="bZIP"/>
</dbReference>
<reference evidence="8 9" key="1">
    <citation type="submission" date="2020-10" db="EMBL/GenBank/DDBJ databases">
        <title>Pygocentrus nattereri (red-bellied piranha) genome, fPygNat1, primary haplotype.</title>
        <authorList>
            <person name="Myers G."/>
            <person name="Meyer A."/>
            <person name="Karagic N."/>
            <person name="Pippel M."/>
            <person name="Winkler S."/>
            <person name="Tracey A."/>
            <person name="Wood J."/>
            <person name="Formenti G."/>
            <person name="Howe K."/>
            <person name="Fedrigo O."/>
            <person name="Jarvis E.D."/>
        </authorList>
    </citation>
    <scope>NUCLEOTIDE SEQUENCE [LARGE SCALE GENOMIC DNA]</scope>
</reference>